<dbReference type="AlphaFoldDB" id="A0A195F554"/>
<name>A0A195F554_9HYME</name>
<sequence length="549" mass="61826">MTCLIIGRCAAASENFNVLMYVREAIVFSDREREFSYIEGRHSFTVEVGFSYVSTYLPFILKLNGFSCSSIPQYTNEDDDDDDDDDDGSDDEDVPESNEIKIQIYSTQTTDIFPLTLREKGGNISSINFRLILLDSTEMDVDGEHEYYEMETDAFLRPRGRVTFDIRAESSLRNGRPTYRPSFHVERCPQGGHLYVLRGSFDGLAGFAVPETDTKGEPQRTRMDAPLTRTQKTDTRSLQKLLINTDDECTKPQRRAKNFGTKAREEHCCRILLRGRNALREQDGVTEKREKRGIGEKGERRLGRERKREGAREERSGRILGWTERAGTGDGRDLSLANGALATEHRVENEKTIRLVEIAGKQRRTITPSYPEDVTRAGTVASTGSRVNVSRGKARRKLCREGSRLGAWDARKIWDGRGITGRKSQDNRNEIGPTVKNVGFLKVNKGRTAEESWIRRQIIVCTIEWLSLSALRVEKTTRSRADSAEQKKKEDLRRARSGRESVARCDGGVKCAVITGGRGKAGKKVVNMTPIFLVVLLAIDPIIAQNTGE</sequence>
<feature type="region of interest" description="Disordered" evidence="1">
    <location>
        <begin position="282"/>
        <end position="315"/>
    </location>
</feature>
<evidence type="ECO:0000256" key="1">
    <source>
        <dbReference type="SAM" id="MobiDB-lite"/>
    </source>
</evidence>
<feature type="compositionally biased region" description="Acidic residues" evidence="1">
    <location>
        <begin position="76"/>
        <end position="96"/>
    </location>
</feature>
<proteinExistence type="predicted"/>
<gene>
    <name evidence="2" type="ORF">ALC56_10083</name>
</gene>
<dbReference type="EMBL" id="KQ981805">
    <property type="protein sequence ID" value="KYN35526.1"/>
    <property type="molecule type" value="Genomic_DNA"/>
</dbReference>
<organism evidence="2 3">
    <name type="scientific">Trachymyrmex septentrionalis</name>
    <dbReference type="NCBI Taxonomy" id="34720"/>
    <lineage>
        <taxon>Eukaryota</taxon>
        <taxon>Metazoa</taxon>
        <taxon>Ecdysozoa</taxon>
        <taxon>Arthropoda</taxon>
        <taxon>Hexapoda</taxon>
        <taxon>Insecta</taxon>
        <taxon>Pterygota</taxon>
        <taxon>Neoptera</taxon>
        <taxon>Endopterygota</taxon>
        <taxon>Hymenoptera</taxon>
        <taxon>Apocrita</taxon>
        <taxon>Aculeata</taxon>
        <taxon>Formicoidea</taxon>
        <taxon>Formicidae</taxon>
        <taxon>Myrmicinae</taxon>
        <taxon>Trachymyrmex</taxon>
    </lineage>
</organism>
<evidence type="ECO:0000313" key="2">
    <source>
        <dbReference type="EMBL" id="KYN35526.1"/>
    </source>
</evidence>
<feature type="compositionally biased region" description="Basic and acidic residues" evidence="1">
    <location>
        <begin position="212"/>
        <end position="223"/>
    </location>
</feature>
<accession>A0A195F554</accession>
<keyword evidence="3" id="KW-1185">Reference proteome</keyword>
<dbReference type="Proteomes" id="UP000078541">
    <property type="component" value="Unassembled WGS sequence"/>
</dbReference>
<feature type="region of interest" description="Disordered" evidence="1">
    <location>
        <begin position="477"/>
        <end position="497"/>
    </location>
</feature>
<feature type="region of interest" description="Disordered" evidence="1">
    <location>
        <begin position="209"/>
        <end position="233"/>
    </location>
</feature>
<reference evidence="2 3" key="1">
    <citation type="submission" date="2016-03" db="EMBL/GenBank/DDBJ databases">
        <title>Trachymyrmex septentrionalis WGS genome.</title>
        <authorList>
            <person name="Nygaard S."/>
            <person name="Hu H."/>
            <person name="Boomsma J."/>
            <person name="Zhang G."/>
        </authorList>
    </citation>
    <scope>NUCLEOTIDE SEQUENCE [LARGE SCALE GENOMIC DNA]</scope>
    <source>
        <strain evidence="2">Tsep2-gDNA-1</strain>
        <tissue evidence="2">Whole body</tissue>
    </source>
</reference>
<evidence type="ECO:0000313" key="3">
    <source>
        <dbReference type="Proteomes" id="UP000078541"/>
    </source>
</evidence>
<protein>
    <submittedName>
        <fullName evidence="2">Uncharacterized protein</fullName>
    </submittedName>
</protein>
<feature type="region of interest" description="Disordered" evidence="1">
    <location>
        <begin position="73"/>
        <end position="98"/>
    </location>
</feature>